<dbReference type="Proteomes" id="UP000188169">
    <property type="component" value="Unassembled WGS sequence"/>
</dbReference>
<accession>A0A1R4EHA9</accession>
<keyword evidence="2" id="KW-1185">Reference proteome</keyword>
<proteinExistence type="predicted"/>
<dbReference type="STRING" id="1945520.A1019T_01815"/>
<sequence length="145" mass="16958">MAMKITHPLQAKVDQIIKKELGTELVEGVQISLTSFEHIRNKEYVRRRLEQRGFKQIKGSTIRYSYQIVIDERPPSCRKYSKEDVLNRFKHEAGIISNEGLKLSERNKLSRTITYLRQIGYVIESKRDWSKKAGTAVTTYKLKNL</sequence>
<evidence type="ECO:0000313" key="2">
    <source>
        <dbReference type="Proteomes" id="UP000188169"/>
    </source>
</evidence>
<gene>
    <name evidence="1" type="ORF">A1019T_01815</name>
</gene>
<evidence type="ECO:0000313" key="1">
    <source>
        <dbReference type="EMBL" id="SJM37830.1"/>
    </source>
</evidence>
<organism evidence="1 2">
    <name type="scientific">Psychrobacter pasteurii</name>
    <dbReference type="NCBI Taxonomy" id="1945520"/>
    <lineage>
        <taxon>Bacteria</taxon>
        <taxon>Pseudomonadati</taxon>
        <taxon>Pseudomonadota</taxon>
        <taxon>Gammaproteobacteria</taxon>
        <taxon>Moraxellales</taxon>
        <taxon>Moraxellaceae</taxon>
        <taxon>Psychrobacter</taxon>
    </lineage>
</organism>
<reference evidence="2" key="1">
    <citation type="submission" date="2017-02" db="EMBL/GenBank/DDBJ databases">
        <authorList>
            <person name="Mornico D."/>
        </authorList>
    </citation>
    <scope>NUCLEOTIDE SEQUENCE [LARGE SCALE GENOMIC DNA]</scope>
</reference>
<dbReference type="AlphaFoldDB" id="A0A1R4EHA9"/>
<name>A0A1R4EHA9_9GAMM</name>
<protein>
    <submittedName>
        <fullName evidence="1">Uncharacterized protein</fullName>
    </submittedName>
</protein>
<dbReference type="EMBL" id="FUGD01000107">
    <property type="protein sequence ID" value="SJM37830.1"/>
    <property type="molecule type" value="Genomic_DNA"/>
</dbReference>